<evidence type="ECO:0000256" key="1">
    <source>
        <dbReference type="ARBA" id="ARBA00022741"/>
    </source>
</evidence>
<feature type="compositionally biased region" description="Basic and acidic residues" evidence="5">
    <location>
        <begin position="1150"/>
        <end position="1167"/>
    </location>
</feature>
<feature type="compositionally biased region" description="Basic and acidic residues" evidence="5">
    <location>
        <begin position="878"/>
        <end position="901"/>
    </location>
</feature>
<evidence type="ECO:0000259" key="6">
    <source>
        <dbReference type="Pfam" id="PF01266"/>
    </source>
</evidence>
<sequence>MSGAVVIVGAGVVGLTTALQLILDGVSPSQITIVAKDGPEKSTSFVAGALWEWCPREYPESGMHIVPNITVSQHPLKTNTAAKAMTPTTYRESSDLTSPAMTSWLQTHGTAELGSFRHLQHYDAVVADMGVYLGWLKDQLASHRVHINALHVTDLRALATPGTIVVNCTGLFKEDPAIFPCKGQVVMVHAPWIRSAICDEDSGAYMIPRPNGNLICGGTAENGVWNTDVQADVTDKILAKCALVVPSVARAKVVAARAGLRPERKGGVRVDLEKSPAANDIGHGGSGFCLAWGTAVEASSLVRQCLTLRSKIRMKLPVVSFLMAIAAIFVHMPTVVESNLAGVDFGGEFFKIALVKPGKSFEIVTNVHSKRKTETIVSFNGEERLFGADAMNIEVRRPQNAYSQIRRLLGTTVTHPLVESMTKSEYFPYTLTHNETRGSVGLKHDDEHTFHAEELVAMVFTHAKTITNEFAEGPVRDWVVTVPSYFAEAQRQAVIDAAEIAGIRVLSLIDENTAAALHHALSIDVPEVGKPTRVMFYNMGSTSLQVSVVEYTSRIVPDGFKKNKTIVDFEVLGKSWDETLGGSQFDLRLADKFADEFNTKLKKGDDIRLVPRAMAKLRAAARKTKIVLSANEVIPVVVPSLHADLDFKSNAKRSEFEALCADLFGRVLGPVESVLQKTGLAKTDLSAIEIIGGGVRIPKIQSLLKGYFERDLGLHLNGDEAMALGAAFHGANLSTAFRVRHVGMTDIASYPVGVRLVDLHREHSAADDGDDKHWVKRASLFGDAQRLNVKKSVSFSHSTDVSCTFRYDQPSGLPAGTSALISRYNITGIDAFVSKYADKNLGEPKVTLTFSLDGSGLAHIVKAEASLEEEVEVVEKKKIKKDGDDKKKTTNDVEADKTEAKAEDDDVNDVEDKVEYEEIKTLQKKVHRGPLVVVRADGVHRHDAGMSIVPMSVRTKKESIALLSELDKADSIRKTNAEAKNRLEAFVYEAREYLSQQEEAVASVSTPDQREKLATEVDATEEWLYEDGDDLDANAYNERHAPLRAQLDALAFRVDELAALPEAILKAQQYVISTKDLMEQWATEKPQVTEAERGDIVAKVDELAAWIEEEQAKQAAIPKHDTPVLTSAQVLKKVSFVKKLVTALGKKPKPVVEKKKEESEKKPKNDTADETPPEDLDGHDSKKDVEDKTPKEGDASTSDDKKKDEL</sequence>
<dbReference type="InterPro" id="IPR043129">
    <property type="entry name" value="ATPase_NBD"/>
</dbReference>
<dbReference type="Gene3D" id="1.20.1270.10">
    <property type="match status" value="1"/>
</dbReference>
<dbReference type="GO" id="GO:0005524">
    <property type="term" value="F:ATP binding"/>
    <property type="evidence" value="ECO:0007669"/>
    <property type="project" value="UniProtKB-KW"/>
</dbReference>
<dbReference type="Gene3D" id="3.30.420.40">
    <property type="match status" value="2"/>
</dbReference>
<dbReference type="PANTHER" id="PTHR45639">
    <property type="entry name" value="HSC70CB, ISOFORM G-RELATED"/>
    <property type="match status" value="1"/>
</dbReference>
<reference evidence="7" key="1">
    <citation type="submission" date="2018-07" db="EMBL/GenBank/DDBJ databases">
        <title>Annotation of Aphanomyces astaci genome assembly.</title>
        <authorList>
            <person name="Studholme D.J."/>
        </authorList>
    </citation>
    <scope>NUCLEOTIDE SEQUENCE [LARGE SCALE GENOMIC DNA]</scope>
    <source>
        <strain evidence="7">Pc</strain>
    </source>
</reference>
<dbReference type="InterPro" id="IPR029048">
    <property type="entry name" value="HSP70_C_sf"/>
</dbReference>
<gene>
    <name evidence="7" type="ORF">B5M09_003215</name>
</gene>
<evidence type="ECO:0000256" key="4">
    <source>
        <dbReference type="ARBA" id="ARBA00023186"/>
    </source>
</evidence>
<evidence type="ECO:0000313" key="8">
    <source>
        <dbReference type="Proteomes" id="UP000284702"/>
    </source>
</evidence>
<keyword evidence="2" id="KW-0256">Endoplasmic reticulum</keyword>
<dbReference type="FunFam" id="3.90.640.10:FF:000004">
    <property type="entry name" value="Heat shock 70 kDa protein 4"/>
    <property type="match status" value="1"/>
</dbReference>
<dbReference type="PANTHER" id="PTHR45639:SF3">
    <property type="entry name" value="HYPOXIA UP-REGULATED PROTEIN 1"/>
    <property type="match status" value="1"/>
</dbReference>
<dbReference type="Gene3D" id="3.30.9.10">
    <property type="entry name" value="D-Amino Acid Oxidase, subunit A, domain 2"/>
    <property type="match status" value="1"/>
</dbReference>
<dbReference type="VEuPathDB" id="FungiDB:H257_00288"/>
<evidence type="ECO:0000313" key="7">
    <source>
        <dbReference type="EMBL" id="RQM29030.1"/>
    </source>
</evidence>
<dbReference type="SUPFAM" id="SSF54373">
    <property type="entry name" value="FAD-linked reductases, C-terminal domain"/>
    <property type="match status" value="1"/>
</dbReference>
<dbReference type="InterPro" id="IPR029047">
    <property type="entry name" value="HSP70_peptide-bd_sf"/>
</dbReference>
<feature type="domain" description="FAD dependent oxidoreductase" evidence="6">
    <location>
        <begin position="5"/>
        <end position="298"/>
    </location>
</feature>
<dbReference type="EMBL" id="MZMZ02001557">
    <property type="protein sequence ID" value="RQM29030.1"/>
    <property type="molecule type" value="Genomic_DNA"/>
</dbReference>
<accession>A0A425DIL2</accession>
<dbReference type="GO" id="GO:0030968">
    <property type="term" value="P:endoplasmic reticulum unfolded protein response"/>
    <property type="evidence" value="ECO:0007669"/>
    <property type="project" value="TreeGrafter"/>
</dbReference>
<dbReference type="Gene3D" id="3.40.50.720">
    <property type="entry name" value="NAD(P)-binding Rossmann-like Domain"/>
    <property type="match status" value="1"/>
</dbReference>
<comment type="caution">
    <text evidence="7">The sequence shown here is derived from an EMBL/GenBank/DDBJ whole genome shotgun (WGS) entry which is preliminary data.</text>
</comment>
<dbReference type="Pfam" id="PF00012">
    <property type="entry name" value="HSP70"/>
    <property type="match status" value="1"/>
</dbReference>
<keyword evidence="3" id="KW-0067">ATP-binding</keyword>
<keyword evidence="8" id="KW-1185">Reference proteome</keyword>
<keyword evidence="4" id="KW-0143">Chaperone</keyword>
<evidence type="ECO:0000256" key="5">
    <source>
        <dbReference type="SAM" id="MobiDB-lite"/>
    </source>
</evidence>
<dbReference type="SUPFAM" id="SSF51971">
    <property type="entry name" value="Nucleotide-binding domain"/>
    <property type="match status" value="1"/>
</dbReference>
<protein>
    <recommendedName>
        <fullName evidence="6">FAD dependent oxidoreductase domain-containing protein</fullName>
    </recommendedName>
</protein>
<dbReference type="GO" id="GO:0140662">
    <property type="term" value="F:ATP-dependent protein folding chaperone"/>
    <property type="evidence" value="ECO:0007669"/>
    <property type="project" value="InterPro"/>
</dbReference>
<evidence type="ECO:0000256" key="2">
    <source>
        <dbReference type="ARBA" id="ARBA00022824"/>
    </source>
</evidence>
<dbReference type="Gene3D" id="3.90.640.10">
    <property type="entry name" value="Actin, Chain A, domain 4"/>
    <property type="match status" value="1"/>
</dbReference>
<feature type="region of interest" description="Disordered" evidence="5">
    <location>
        <begin position="878"/>
        <end position="906"/>
    </location>
</feature>
<dbReference type="Proteomes" id="UP000284702">
    <property type="component" value="Unassembled WGS sequence"/>
</dbReference>
<organism evidence="7 8">
    <name type="scientific">Aphanomyces astaci</name>
    <name type="common">Crayfish plague agent</name>
    <dbReference type="NCBI Taxonomy" id="112090"/>
    <lineage>
        <taxon>Eukaryota</taxon>
        <taxon>Sar</taxon>
        <taxon>Stramenopiles</taxon>
        <taxon>Oomycota</taxon>
        <taxon>Saprolegniomycetes</taxon>
        <taxon>Saprolegniales</taxon>
        <taxon>Verrucalvaceae</taxon>
        <taxon>Aphanomyces</taxon>
    </lineage>
</organism>
<evidence type="ECO:0000256" key="3">
    <source>
        <dbReference type="ARBA" id="ARBA00022840"/>
    </source>
</evidence>
<dbReference type="InterPro" id="IPR013126">
    <property type="entry name" value="Hsp_70_fam"/>
</dbReference>
<name>A0A425DIL2_APHAT</name>
<dbReference type="Gene3D" id="3.30.30.30">
    <property type="match status" value="1"/>
</dbReference>
<dbReference type="Gene3D" id="2.60.34.10">
    <property type="entry name" value="Substrate Binding Domain Of DNAk, Chain A, domain 1"/>
    <property type="match status" value="1"/>
</dbReference>
<keyword evidence="1" id="KW-0547">Nucleotide-binding</keyword>
<dbReference type="PRINTS" id="PR00301">
    <property type="entry name" value="HEATSHOCK70"/>
</dbReference>
<dbReference type="GO" id="GO:0034663">
    <property type="term" value="C:endoplasmic reticulum chaperone complex"/>
    <property type="evidence" value="ECO:0007669"/>
    <property type="project" value="TreeGrafter"/>
</dbReference>
<feature type="compositionally biased region" description="Basic and acidic residues" evidence="5">
    <location>
        <begin position="1176"/>
        <end position="1206"/>
    </location>
</feature>
<dbReference type="SUPFAM" id="SSF53067">
    <property type="entry name" value="Actin-like ATPase domain"/>
    <property type="match status" value="2"/>
</dbReference>
<dbReference type="AlphaFoldDB" id="A0A425DIL2"/>
<dbReference type="InterPro" id="IPR006076">
    <property type="entry name" value="FAD-dep_OxRdtase"/>
</dbReference>
<proteinExistence type="predicted"/>
<dbReference type="SUPFAM" id="SSF100934">
    <property type="entry name" value="Heat shock protein 70kD (HSP70), C-terminal subdomain"/>
    <property type="match status" value="1"/>
</dbReference>
<feature type="region of interest" description="Disordered" evidence="5">
    <location>
        <begin position="1146"/>
        <end position="1206"/>
    </location>
</feature>
<dbReference type="Pfam" id="PF01266">
    <property type="entry name" value="DAO"/>
    <property type="match status" value="1"/>
</dbReference>
<dbReference type="VEuPathDB" id="FungiDB:H257_00287"/>
<dbReference type="CDD" id="cd10230">
    <property type="entry name" value="ASKHA_NBD_HSP70_HYOU1"/>
    <property type="match status" value="1"/>
</dbReference>